<comment type="caution">
    <text evidence="1">The sequence shown here is derived from an EMBL/GenBank/DDBJ whole genome shotgun (WGS) entry which is preliminary data.</text>
</comment>
<sequence length="100" mass="11306">MLFNQLEPYSTSAINVASRVLTRKHAPPPGGHVFHSTRIIFEPVQDIIGANLLTKFHEDQTLNVASRVLTRKNARPFQTTVIIFELVQAIIETNLLTNFH</sequence>
<reference evidence="1" key="1">
    <citation type="journal article" date="2019" name="bioRxiv">
        <title>The Genome of the Zebra Mussel, Dreissena polymorpha: A Resource for Invasive Species Research.</title>
        <authorList>
            <person name="McCartney M.A."/>
            <person name="Auch B."/>
            <person name="Kono T."/>
            <person name="Mallez S."/>
            <person name="Zhang Y."/>
            <person name="Obille A."/>
            <person name="Becker A."/>
            <person name="Abrahante J.E."/>
            <person name="Garbe J."/>
            <person name="Badalamenti J.P."/>
            <person name="Herman A."/>
            <person name="Mangelson H."/>
            <person name="Liachko I."/>
            <person name="Sullivan S."/>
            <person name="Sone E.D."/>
            <person name="Koren S."/>
            <person name="Silverstein K.A.T."/>
            <person name="Beckman K.B."/>
            <person name="Gohl D.M."/>
        </authorList>
    </citation>
    <scope>NUCLEOTIDE SEQUENCE</scope>
    <source>
        <strain evidence="1">Duluth1</strain>
        <tissue evidence="1">Whole animal</tissue>
    </source>
</reference>
<gene>
    <name evidence="1" type="ORF">DPMN_117889</name>
</gene>
<dbReference type="AlphaFoldDB" id="A0A9D4GJ65"/>
<reference evidence="1" key="2">
    <citation type="submission" date="2020-11" db="EMBL/GenBank/DDBJ databases">
        <authorList>
            <person name="McCartney M.A."/>
            <person name="Auch B."/>
            <person name="Kono T."/>
            <person name="Mallez S."/>
            <person name="Becker A."/>
            <person name="Gohl D.M."/>
            <person name="Silverstein K.A.T."/>
            <person name="Koren S."/>
            <person name="Bechman K.B."/>
            <person name="Herman A."/>
            <person name="Abrahante J.E."/>
            <person name="Garbe J."/>
        </authorList>
    </citation>
    <scope>NUCLEOTIDE SEQUENCE</scope>
    <source>
        <strain evidence="1">Duluth1</strain>
        <tissue evidence="1">Whole animal</tissue>
    </source>
</reference>
<dbReference type="Proteomes" id="UP000828390">
    <property type="component" value="Unassembled WGS sequence"/>
</dbReference>
<dbReference type="EMBL" id="JAIWYP010000005">
    <property type="protein sequence ID" value="KAH3816373.1"/>
    <property type="molecule type" value="Genomic_DNA"/>
</dbReference>
<evidence type="ECO:0000313" key="2">
    <source>
        <dbReference type="Proteomes" id="UP000828390"/>
    </source>
</evidence>
<keyword evidence="2" id="KW-1185">Reference proteome</keyword>
<evidence type="ECO:0000313" key="1">
    <source>
        <dbReference type="EMBL" id="KAH3816373.1"/>
    </source>
</evidence>
<proteinExistence type="predicted"/>
<accession>A0A9D4GJ65</accession>
<protein>
    <submittedName>
        <fullName evidence="1">Uncharacterized protein</fullName>
    </submittedName>
</protein>
<organism evidence="1 2">
    <name type="scientific">Dreissena polymorpha</name>
    <name type="common">Zebra mussel</name>
    <name type="synonym">Mytilus polymorpha</name>
    <dbReference type="NCBI Taxonomy" id="45954"/>
    <lineage>
        <taxon>Eukaryota</taxon>
        <taxon>Metazoa</taxon>
        <taxon>Spiralia</taxon>
        <taxon>Lophotrochozoa</taxon>
        <taxon>Mollusca</taxon>
        <taxon>Bivalvia</taxon>
        <taxon>Autobranchia</taxon>
        <taxon>Heteroconchia</taxon>
        <taxon>Euheterodonta</taxon>
        <taxon>Imparidentia</taxon>
        <taxon>Neoheterodontei</taxon>
        <taxon>Myida</taxon>
        <taxon>Dreissenoidea</taxon>
        <taxon>Dreissenidae</taxon>
        <taxon>Dreissena</taxon>
    </lineage>
</organism>
<name>A0A9D4GJ65_DREPO</name>